<proteinExistence type="predicted"/>
<sequence>MFRYFLLSILVLSPLALASDGDHGTCSEVSSDITICANGTEVTHVTISRRRGYETLDLKNYTSIAPNALQDLKVFSLTLQLGDPSSCEPKAFDLTAESFNGVGARLRYLYINCWDVPKESNVLKNCPILSKVELKTSSLTEIPKVLLKDLSFLDMFIVEGHRIRSLDDSSFSGMPDHVELMYINDGPLESIQGSPFRNLRGLGRFSLKNNKISDLQPGVFNGLVNVEKLSLELNLIEKIRKNVFTSDLAKLKGIDIRNNRIKDIESGAFYGVSMNGLFLTNNSLETLPAGALDGIKGLSMLELSGNKFSVIPSHYFSDLRDLQWLKINNGALSRIEAYGLTGSKYSSIEIRNNPNLTELLTDAFNGVRGSTVILKMENNNIKIVQDNAFRNADLFTIYLSGNPVEDRNVTRWGVSEKTSVYFRDL</sequence>
<dbReference type="Pfam" id="PF13855">
    <property type="entry name" value="LRR_8"/>
    <property type="match status" value="2"/>
</dbReference>
<dbReference type="InterPro" id="IPR050333">
    <property type="entry name" value="SLRP"/>
</dbReference>
<accession>A0A6V7IKM9</accession>
<dbReference type="SUPFAM" id="SSF52058">
    <property type="entry name" value="L domain-like"/>
    <property type="match status" value="1"/>
</dbReference>
<keyword evidence="1" id="KW-0433">Leucine-rich repeat</keyword>
<protein>
    <recommendedName>
        <fullName evidence="5">LRRCT domain-containing protein</fullName>
    </recommendedName>
</protein>
<dbReference type="EMBL" id="CADCXW020000007">
    <property type="protein sequence ID" value="CAD1540089.1"/>
    <property type="molecule type" value="Genomic_DNA"/>
</dbReference>
<dbReference type="InterPro" id="IPR032675">
    <property type="entry name" value="LRR_dom_sf"/>
</dbReference>
<evidence type="ECO:0008006" key="5">
    <source>
        <dbReference type="Google" id="ProtNLM"/>
    </source>
</evidence>
<evidence type="ECO:0000256" key="3">
    <source>
        <dbReference type="SAM" id="SignalP"/>
    </source>
</evidence>
<feature type="chain" id="PRO_5028151266" description="LRRCT domain-containing protein" evidence="3">
    <location>
        <begin position="19"/>
        <end position="425"/>
    </location>
</feature>
<dbReference type="GO" id="GO:0005615">
    <property type="term" value="C:extracellular space"/>
    <property type="evidence" value="ECO:0007669"/>
    <property type="project" value="TreeGrafter"/>
</dbReference>
<dbReference type="PANTHER" id="PTHR45712">
    <property type="entry name" value="AGAP008170-PA"/>
    <property type="match status" value="1"/>
</dbReference>
<feature type="signal peptide" evidence="3">
    <location>
        <begin position="1"/>
        <end position="18"/>
    </location>
</feature>
<evidence type="ECO:0000256" key="2">
    <source>
        <dbReference type="ARBA" id="ARBA00022737"/>
    </source>
</evidence>
<keyword evidence="2" id="KW-0677">Repeat</keyword>
<dbReference type="PANTHER" id="PTHR45712:SF28">
    <property type="entry name" value="LEUCINE-RICH REPEAT-CONTAINING PROTEIN 70-LIKE"/>
    <property type="match status" value="1"/>
</dbReference>
<dbReference type="SMART" id="SM00369">
    <property type="entry name" value="LRR_TYP"/>
    <property type="match status" value="5"/>
</dbReference>
<dbReference type="InterPro" id="IPR001611">
    <property type="entry name" value="Leu-rich_rpt"/>
</dbReference>
<evidence type="ECO:0000313" key="4">
    <source>
        <dbReference type="EMBL" id="CAD1540089.1"/>
    </source>
</evidence>
<keyword evidence="3" id="KW-0732">Signal</keyword>
<gene>
    <name evidence="4" type="ORF">BBRV_LOCUS27536</name>
</gene>
<dbReference type="InterPro" id="IPR003591">
    <property type="entry name" value="Leu-rich_rpt_typical-subtyp"/>
</dbReference>
<organism evidence="4">
    <name type="scientific">Bracon brevicornis</name>
    <dbReference type="NCBI Taxonomy" id="1563983"/>
    <lineage>
        <taxon>Eukaryota</taxon>
        <taxon>Metazoa</taxon>
        <taxon>Ecdysozoa</taxon>
        <taxon>Arthropoda</taxon>
        <taxon>Hexapoda</taxon>
        <taxon>Insecta</taxon>
        <taxon>Pterygota</taxon>
        <taxon>Neoptera</taxon>
        <taxon>Endopterygota</taxon>
        <taxon>Hymenoptera</taxon>
        <taxon>Apocrita</taxon>
        <taxon>Ichneumonoidea</taxon>
        <taxon>Braconidae</taxon>
        <taxon>Braconinae</taxon>
        <taxon>Bracon</taxon>
    </lineage>
</organism>
<evidence type="ECO:0000256" key="1">
    <source>
        <dbReference type="ARBA" id="ARBA00022614"/>
    </source>
</evidence>
<dbReference type="Gene3D" id="3.80.10.10">
    <property type="entry name" value="Ribonuclease Inhibitor"/>
    <property type="match status" value="2"/>
</dbReference>
<dbReference type="AlphaFoldDB" id="A0A6V7IKM9"/>
<name>A0A6V7IKM9_9HYME</name>
<reference evidence="4" key="1">
    <citation type="submission" date="2020-07" db="EMBL/GenBank/DDBJ databases">
        <authorList>
            <person name="Ferguson B K."/>
        </authorList>
    </citation>
    <scope>NUCLEOTIDE SEQUENCE</scope>
    <source>
        <strain evidence="4">L06</strain>
    </source>
</reference>